<dbReference type="AlphaFoldDB" id="A0A9P0QPL5"/>
<dbReference type="Proteomes" id="UP000837801">
    <property type="component" value="Unassembled WGS sequence"/>
</dbReference>
<feature type="region of interest" description="Disordered" evidence="1">
    <location>
        <begin position="1"/>
        <end position="158"/>
    </location>
</feature>
<feature type="region of interest" description="Disordered" evidence="1">
    <location>
        <begin position="804"/>
        <end position="848"/>
    </location>
</feature>
<feature type="compositionally biased region" description="Polar residues" evidence="1">
    <location>
        <begin position="33"/>
        <end position="55"/>
    </location>
</feature>
<keyword evidence="2" id="KW-0378">Hydrolase</keyword>
<dbReference type="InterPro" id="IPR009003">
    <property type="entry name" value="Peptidase_S1_PA"/>
</dbReference>
<gene>
    <name evidence="2" type="ORF">CLIB1423_09S03510</name>
</gene>
<evidence type="ECO:0000256" key="1">
    <source>
        <dbReference type="SAM" id="MobiDB-lite"/>
    </source>
</evidence>
<feature type="compositionally biased region" description="Low complexity" evidence="1">
    <location>
        <begin position="117"/>
        <end position="127"/>
    </location>
</feature>
<evidence type="ECO:0000313" key="3">
    <source>
        <dbReference type="Proteomes" id="UP000837801"/>
    </source>
</evidence>
<sequence>MKKFLGRSSKKDDKKSLGSTGNAGDVSPKAVSPSKNSTELEPTASYTATVESQESIVELHPMFNAETASSSKDIGRDVSSQTFTNDPNLNLNPVISNPTTTTPSSMFTKDSENLGKSLFSRSAKSSSTNQSSYFSRGSDKKQSSQQRQQQQQQYEGQPLKVMDILEESREERPAADVIGDKLHRLYEDVSYIMNQYSNSLVHLTTSVINTIDCFKVFVQFVKDTYPQTGTEDFWYFDTYNNVYLRKLMKIYLNLHDNILRDEVYIKLKLLLLKNFNDFALSLDSQSRGRAGSTSGRNDIDISKPQNYSIGVNTGKTLPNQDVLTNIINKITNTNLSVKEQNGSFIAPITRGISKQLNILCLYFGHPNPTDYHMHLIQRLHDLYDDIHFISIRNQIDMASAKTQKLPQQHQQQQQQQQQHSSVDAGLLKQQPPRYKFKLPFRLPTDFAKPPMSLSLSVENSSRTSGTLGGFIYPMIDLKKQPEFASYSSYSYAITCGHVCLNNNNEENTAYSNVAVPSSVLISLYKQALLSQYAKFDHTNAQGNVTSGVESKVAYGTVLKQLDEIFPMKRIKTPSKQSTEVRNLPIHRFGQIIWGERTLLKMDSNGNSDDEFVEKRLSDLAIVKVNKALRCESNFLGDDIAFNEFDPALMFDNLYVRAILDLNRNINTIDIDDVDSTLSGNNLNNHGLPVFKYGSTTKFTKGTLNGIKLVYWLDGTIHSSEFVVNSLENNSAFAAGGDSGAWILAKLEDCETNRESKGLGVVGMLHSYDGEYKQFGLYTPMCEILERLEQVTNIKWGVVGVPEKDTSNLSAESDIESKTTVGDDSEDDDDDDDENSLQGMDGALPPDID</sequence>
<feature type="compositionally biased region" description="Polar residues" evidence="1">
    <location>
        <begin position="66"/>
        <end position="108"/>
    </location>
</feature>
<evidence type="ECO:0000313" key="2">
    <source>
        <dbReference type="EMBL" id="CAH2353133.1"/>
    </source>
</evidence>
<accession>A0A9P0QPL5</accession>
<reference evidence="2" key="1">
    <citation type="submission" date="2022-03" db="EMBL/GenBank/DDBJ databases">
        <authorList>
            <person name="Legras J.-L."/>
            <person name="Devillers H."/>
            <person name="Grondin C."/>
        </authorList>
    </citation>
    <scope>NUCLEOTIDE SEQUENCE</scope>
    <source>
        <strain evidence="2">CLIB 1423</strain>
    </source>
</reference>
<dbReference type="GO" id="GO:0006508">
    <property type="term" value="P:proteolysis"/>
    <property type="evidence" value="ECO:0007669"/>
    <property type="project" value="UniProtKB-KW"/>
</dbReference>
<feature type="compositionally biased region" description="Acidic residues" evidence="1">
    <location>
        <begin position="822"/>
        <end position="834"/>
    </location>
</feature>
<keyword evidence="3" id="KW-1185">Reference proteome</keyword>
<dbReference type="OrthoDB" id="4096087at2759"/>
<name>A0A9P0QPL5_9ASCO</name>
<feature type="region of interest" description="Disordered" evidence="1">
    <location>
        <begin position="400"/>
        <end position="422"/>
    </location>
</feature>
<dbReference type="InterPro" id="IPR012985">
    <property type="entry name" value="Peptidase_S64_Ssy5"/>
</dbReference>
<dbReference type="EMBL" id="CAKXYY010000009">
    <property type="protein sequence ID" value="CAH2353133.1"/>
    <property type="molecule type" value="Genomic_DNA"/>
</dbReference>
<protein>
    <submittedName>
        <fullName evidence="2">SPS-sensor serine protease component Ssy5p</fullName>
    </submittedName>
</protein>
<organism evidence="2 3">
    <name type="scientific">[Candida] railenensis</name>
    <dbReference type="NCBI Taxonomy" id="45579"/>
    <lineage>
        <taxon>Eukaryota</taxon>
        <taxon>Fungi</taxon>
        <taxon>Dikarya</taxon>
        <taxon>Ascomycota</taxon>
        <taxon>Saccharomycotina</taxon>
        <taxon>Pichiomycetes</taxon>
        <taxon>Debaryomycetaceae</taxon>
        <taxon>Kurtzmaniella</taxon>
    </lineage>
</organism>
<dbReference type="Pfam" id="PF08192">
    <property type="entry name" value="Peptidase_S64"/>
    <property type="match status" value="1"/>
</dbReference>
<proteinExistence type="predicted"/>
<comment type="caution">
    <text evidence="2">The sequence shown here is derived from an EMBL/GenBank/DDBJ whole genome shotgun (WGS) entry which is preliminary data.</text>
</comment>
<feature type="compositionally biased region" description="Low complexity" evidence="1">
    <location>
        <begin position="407"/>
        <end position="419"/>
    </location>
</feature>
<keyword evidence="2" id="KW-0645">Protease</keyword>
<feature type="compositionally biased region" description="Low complexity" evidence="1">
    <location>
        <begin position="143"/>
        <end position="153"/>
    </location>
</feature>
<dbReference type="GO" id="GO:0008233">
    <property type="term" value="F:peptidase activity"/>
    <property type="evidence" value="ECO:0007669"/>
    <property type="project" value="UniProtKB-KW"/>
</dbReference>
<dbReference type="SUPFAM" id="SSF50494">
    <property type="entry name" value="Trypsin-like serine proteases"/>
    <property type="match status" value="1"/>
</dbReference>